<protein>
    <submittedName>
        <fullName evidence="9">ATP-dependent Clp protease ATP-binding subunit ClpC</fullName>
    </submittedName>
</protein>
<gene>
    <name evidence="9" type="ORF">COT71_02620</name>
</gene>
<dbReference type="PROSITE" id="PS51903">
    <property type="entry name" value="CLP_R"/>
    <property type="match status" value="1"/>
</dbReference>
<dbReference type="SMART" id="SM01086">
    <property type="entry name" value="ClpB_D2-small"/>
    <property type="match status" value="1"/>
</dbReference>
<evidence type="ECO:0000313" key="10">
    <source>
        <dbReference type="Proteomes" id="UP000230731"/>
    </source>
</evidence>
<feature type="coiled-coil region" evidence="7">
    <location>
        <begin position="416"/>
        <end position="462"/>
    </location>
</feature>
<dbReference type="Gene3D" id="4.10.860.10">
    <property type="entry name" value="UVR domain"/>
    <property type="match status" value="1"/>
</dbReference>
<dbReference type="SUPFAM" id="SSF52540">
    <property type="entry name" value="P-loop containing nucleoside triphosphate hydrolases"/>
    <property type="match status" value="2"/>
</dbReference>
<comment type="caution">
    <text evidence="9">The sequence shown here is derived from an EMBL/GenBank/DDBJ whole genome shotgun (WGS) entry which is preliminary data.</text>
</comment>
<dbReference type="InterPro" id="IPR027417">
    <property type="entry name" value="P-loop_NTPase"/>
</dbReference>
<dbReference type="GO" id="GO:0005524">
    <property type="term" value="F:ATP binding"/>
    <property type="evidence" value="ECO:0007669"/>
    <property type="project" value="UniProtKB-KW"/>
</dbReference>
<dbReference type="InterPro" id="IPR018368">
    <property type="entry name" value="ClpA/B_CS1"/>
</dbReference>
<dbReference type="PROSITE" id="PS00871">
    <property type="entry name" value="CLPAB_2"/>
    <property type="match status" value="1"/>
</dbReference>
<dbReference type="Pfam" id="PF07724">
    <property type="entry name" value="AAA_2"/>
    <property type="match status" value="1"/>
</dbReference>
<dbReference type="GO" id="GO:0005737">
    <property type="term" value="C:cytoplasm"/>
    <property type="evidence" value="ECO:0007669"/>
    <property type="project" value="TreeGrafter"/>
</dbReference>
<sequence length="821" mass="90267">MLDAFSDRAKGVIQKAAEAAIEAGSPALDTEHLLIGAAQEAEVGRQVLENMDVQPDELVGYLTENMPKNAKEYPEGVAPDLSPRAKKALELAWHAARNLEHEYVGSEHILLGLLAEDEGLAAQTLKKYGLTETKLRQTILSAVGEKGKKTGKAKKKSKTPTLDQYSRDLTELAREGKVDPVIGRSEEVQRVVQILSRRTKNNPVLIGEPGTGKTAIIEGLATRIIVGKVPDVLKDKRVVGLDLPAMVAGTKYRGEFEDRIKKVIEEVTAAHGSIILFLDELHTVVGAGGTGEGGGSMDAANILKPALARGDLQVVGATTLNEYKKHIEKDGALERRFQPVLVKEPSVNDTIAILRGLKDRYEAHHKVTISDEAIIAAAHLSGKYIRDRFLPDKAIDLMDEAAARVRLSALEKPAGLSSLEQQQQEFKKELAAAQRSKNNARIKELKTKLKEQEEAIAKQQEAWQKQHGISNPEVCAADIEAIVSMWTGIPVQKITEAEADRLLHLEDDLHRRLIAQDEAVSAVSEAIRRNRAGLQDPRRPQGSFLFLGPTGVGKTELTRALAELLFGSEEALIRLDMSEYMEKHAVARMIGSPPGYVGHDEGGQLTEAVRRRPYSVILLDEIEKAHPDVFNILLQVLEDGQLTDGRGRKVDFKNTLVIMTSNIGSSMIQQATAGAADIARLTAGKDWQDLKALLQEKLKETFRPELLNRIDEVIVFHALTKEHVQKITDVLLADVIRRVAAQGITLQVTDEVRNRIAQDGFDPQFGARPLRREIQRRLENKLATALLSGQFLKGSTIKATLQGDEVAFKPLKSTRKQTQAA</sequence>
<keyword evidence="9" id="KW-0645">Protease</keyword>
<dbReference type="Pfam" id="PF17871">
    <property type="entry name" value="AAA_lid_9"/>
    <property type="match status" value="1"/>
</dbReference>
<dbReference type="GO" id="GO:0006508">
    <property type="term" value="P:proteolysis"/>
    <property type="evidence" value="ECO:0007669"/>
    <property type="project" value="UniProtKB-KW"/>
</dbReference>
<keyword evidence="2 6" id="KW-0547">Nucleotide-binding</keyword>
<dbReference type="InterPro" id="IPR003593">
    <property type="entry name" value="AAA+_ATPase"/>
</dbReference>
<reference evidence="10" key="1">
    <citation type="submission" date="2017-09" db="EMBL/GenBank/DDBJ databases">
        <title>Depth-based differentiation of microbial function through sediment-hosted aquifers and enrichment of novel symbionts in the deep terrestrial subsurface.</title>
        <authorList>
            <person name="Probst A.J."/>
            <person name="Ladd B."/>
            <person name="Jarett J.K."/>
            <person name="Geller-Mcgrath D.E."/>
            <person name="Sieber C.M.K."/>
            <person name="Emerson J.B."/>
            <person name="Anantharaman K."/>
            <person name="Thomas B.C."/>
            <person name="Malmstrom R."/>
            <person name="Stieglmeier M."/>
            <person name="Klingl A."/>
            <person name="Woyke T."/>
            <person name="Ryan C.M."/>
            <person name="Banfield J.F."/>
        </authorList>
    </citation>
    <scope>NUCLEOTIDE SEQUENCE [LARGE SCALE GENOMIC DNA]</scope>
</reference>
<comment type="similarity">
    <text evidence="6">Belongs to the ClpA/ClpB family.</text>
</comment>
<name>A0A2M6WZB1_9BACT</name>
<keyword evidence="9" id="KW-0378">Hydrolase</keyword>
<dbReference type="InterPro" id="IPR001270">
    <property type="entry name" value="ClpA/B"/>
</dbReference>
<dbReference type="InterPro" id="IPR036628">
    <property type="entry name" value="Clp_N_dom_sf"/>
</dbReference>
<organism evidence="9 10">
    <name type="scientific">Candidatus Andersenbacteria bacterium CG10_big_fil_rev_8_21_14_0_10_54_11</name>
    <dbReference type="NCBI Taxonomy" id="1974485"/>
    <lineage>
        <taxon>Bacteria</taxon>
        <taxon>Candidatus Anderseniibacteriota</taxon>
    </lineage>
</organism>
<dbReference type="EMBL" id="PEZP01000032">
    <property type="protein sequence ID" value="PIT98097.1"/>
    <property type="molecule type" value="Genomic_DNA"/>
</dbReference>
<dbReference type="SUPFAM" id="SSF81923">
    <property type="entry name" value="Double Clp-N motif"/>
    <property type="match status" value="1"/>
</dbReference>
<dbReference type="PANTHER" id="PTHR11638">
    <property type="entry name" value="ATP-DEPENDENT CLP PROTEASE"/>
    <property type="match status" value="1"/>
</dbReference>
<keyword evidence="3 6" id="KW-0067">ATP-binding</keyword>
<dbReference type="Pfam" id="PF10431">
    <property type="entry name" value="ClpB_D2-small"/>
    <property type="match status" value="1"/>
</dbReference>
<dbReference type="Gene3D" id="1.10.8.60">
    <property type="match status" value="2"/>
</dbReference>
<dbReference type="PRINTS" id="PR00300">
    <property type="entry name" value="CLPPROTEASEA"/>
</dbReference>
<dbReference type="InterPro" id="IPR050130">
    <property type="entry name" value="ClpA_ClpB"/>
</dbReference>
<dbReference type="CDD" id="cd00009">
    <property type="entry name" value="AAA"/>
    <property type="match status" value="1"/>
</dbReference>
<dbReference type="SMART" id="SM00382">
    <property type="entry name" value="AAA"/>
    <property type="match status" value="2"/>
</dbReference>
<dbReference type="CDD" id="cd19499">
    <property type="entry name" value="RecA-like_ClpB_Hsp104-like"/>
    <property type="match status" value="1"/>
</dbReference>
<dbReference type="InterPro" id="IPR019489">
    <property type="entry name" value="Clp_ATPase_C"/>
</dbReference>
<evidence type="ECO:0000259" key="8">
    <source>
        <dbReference type="PROSITE" id="PS51903"/>
    </source>
</evidence>
<dbReference type="InterPro" id="IPR028299">
    <property type="entry name" value="ClpA/B_CS2"/>
</dbReference>
<feature type="domain" description="Clp R" evidence="8">
    <location>
        <begin position="2"/>
        <end position="145"/>
    </location>
</feature>
<dbReference type="GO" id="GO:0008233">
    <property type="term" value="F:peptidase activity"/>
    <property type="evidence" value="ECO:0007669"/>
    <property type="project" value="UniProtKB-KW"/>
</dbReference>
<dbReference type="Gene3D" id="1.10.1780.10">
    <property type="entry name" value="Clp, N-terminal domain"/>
    <property type="match status" value="1"/>
</dbReference>
<evidence type="ECO:0000256" key="1">
    <source>
        <dbReference type="ARBA" id="ARBA00022737"/>
    </source>
</evidence>
<dbReference type="InterPro" id="IPR041546">
    <property type="entry name" value="ClpA/ClpB_AAA_lid"/>
</dbReference>
<evidence type="ECO:0000256" key="3">
    <source>
        <dbReference type="ARBA" id="ARBA00022840"/>
    </source>
</evidence>
<dbReference type="PROSITE" id="PS00870">
    <property type="entry name" value="CLPAB_1"/>
    <property type="match status" value="1"/>
</dbReference>
<dbReference type="GO" id="GO:0016887">
    <property type="term" value="F:ATP hydrolysis activity"/>
    <property type="evidence" value="ECO:0007669"/>
    <property type="project" value="InterPro"/>
</dbReference>
<evidence type="ECO:0000256" key="2">
    <source>
        <dbReference type="ARBA" id="ARBA00022741"/>
    </source>
</evidence>
<evidence type="ECO:0000256" key="6">
    <source>
        <dbReference type="RuleBase" id="RU004432"/>
    </source>
</evidence>
<dbReference type="InterPro" id="IPR004176">
    <property type="entry name" value="Clp_R_N"/>
</dbReference>
<dbReference type="Pfam" id="PF00004">
    <property type="entry name" value="AAA"/>
    <property type="match status" value="1"/>
</dbReference>
<keyword evidence="7" id="KW-0175">Coiled coil</keyword>
<dbReference type="Gene3D" id="3.40.50.300">
    <property type="entry name" value="P-loop containing nucleotide triphosphate hydrolases"/>
    <property type="match status" value="2"/>
</dbReference>
<evidence type="ECO:0000313" key="9">
    <source>
        <dbReference type="EMBL" id="PIT98097.1"/>
    </source>
</evidence>
<dbReference type="Proteomes" id="UP000230731">
    <property type="component" value="Unassembled WGS sequence"/>
</dbReference>
<evidence type="ECO:0000256" key="7">
    <source>
        <dbReference type="SAM" id="Coils"/>
    </source>
</evidence>
<dbReference type="Pfam" id="PF02861">
    <property type="entry name" value="Clp_N"/>
    <property type="match status" value="1"/>
</dbReference>
<keyword evidence="4 6" id="KW-0143">Chaperone</keyword>
<dbReference type="FunFam" id="3.40.50.300:FF:000025">
    <property type="entry name" value="ATP-dependent Clp protease subunit"/>
    <property type="match status" value="1"/>
</dbReference>
<dbReference type="AlphaFoldDB" id="A0A2M6WZB1"/>
<dbReference type="FunFam" id="3.40.50.300:FF:000010">
    <property type="entry name" value="Chaperone clpB 1, putative"/>
    <property type="match status" value="1"/>
</dbReference>
<dbReference type="PANTHER" id="PTHR11638:SF145">
    <property type="entry name" value="CLPA_B PROTEASE ATP BINDING SUBUNIT-RELATED"/>
    <property type="match status" value="1"/>
</dbReference>
<dbReference type="GO" id="GO:0034605">
    <property type="term" value="P:cellular response to heat"/>
    <property type="evidence" value="ECO:0007669"/>
    <property type="project" value="TreeGrafter"/>
</dbReference>
<dbReference type="InterPro" id="IPR003959">
    <property type="entry name" value="ATPase_AAA_core"/>
</dbReference>
<proteinExistence type="inferred from homology"/>
<accession>A0A2M6WZB1</accession>
<evidence type="ECO:0000256" key="5">
    <source>
        <dbReference type="PROSITE-ProRule" id="PRU01251"/>
    </source>
</evidence>
<evidence type="ECO:0000256" key="4">
    <source>
        <dbReference type="ARBA" id="ARBA00023186"/>
    </source>
</evidence>
<keyword evidence="1 5" id="KW-0677">Repeat</keyword>